<keyword evidence="5 7" id="KW-1133">Transmembrane helix</keyword>
<reference evidence="9 10" key="1">
    <citation type="journal article" date="2012" name="J. Bacteriol.">
        <title>Complete Genome Sequence of Desulfurococcus fermentans, a Hyperthermophilic Cellulolytic Crenarchaeon Isolated from a Freshwater Hot Spring in Kamchatka, Russia.</title>
        <authorList>
            <person name="Susanti D."/>
            <person name="Johnson E.F."/>
            <person name="Rodriguez J.R."/>
            <person name="Anderson I."/>
            <person name="Perevalova A.A."/>
            <person name="Kyrpides N."/>
            <person name="Lucas S."/>
            <person name="Han J."/>
            <person name="Lapidus A."/>
            <person name="Cheng J.F."/>
            <person name="Goodwin L."/>
            <person name="Pitluck S."/>
            <person name="Mavrommatis K."/>
            <person name="Peters L."/>
            <person name="Land M.L."/>
            <person name="Hauser L."/>
            <person name="Gopalan V."/>
            <person name="Chan P.P."/>
            <person name="Lowe T.M."/>
            <person name="Atomi H."/>
            <person name="Bonch-Osmolovskaya E.A."/>
            <person name="Woyke T."/>
            <person name="Mukhopadhyay B."/>
        </authorList>
    </citation>
    <scope>NUCLEOTIDE SEQUENCE [LARGE SCALE GENOMIC DNA]</scope>
    <source>
        <strain evidence="9 10">DSM 16532</strain>
    </source>
</reference>
<organism evidence="9 10">
    <name type="scientific">Desulfurococcus amylolyticus DSM 16532</name>
    <dbReference type="NCBI Taxonomy" id="768672"/>
    <lineage>
        <taxon>Archaea</taxon>
        <taxon>Thermoproteota</taxon>
        <taxon>Thermoprotei</taxon>
        <taxon>Desulfurococcales</taxon>
        <taxon>Desulfurococcaceae</taxon>
        <taxon>Desulfurococcus</taxon>
    </lineage>
</organism>
<dbReference type="GO" id="GO:0005886">
    <property type="term" value="C:plasma membrane"/>
    <property type="evidence" value="ECO:0007669"/>
    <property type="project" value="UniProtKB-SubCell"/>
</dbReference>
<dbReference type="HOGENOM" id="CLU_000960_28_3_2"/>
<feature type="transmembrane region" description="Helical" evidence="7">
    <location>
        <begin position="138"/>
        <end position="160"/>
    </location>
</feature>
<feature type="transmembrane region" description="Helical" evidence="7">
    <location>
        <begin position="329"/>
        <end position="352"/>
    </location>
</feature>
<dbReference type="PRINTS" id="PR01036">
    <property type="entry name" value="TCRTETB"/>
</dbReference>
<dbReference type="PANTHER" id="PTHR42718:SF46">
    <property type="entry name" value="BLR6921 PROTEIN"/>
    <property type="match status" value="1"/>
</dbReference>
<feature type="transmembrane region" description="Helical" evidence="7">
    <location>
        <begin position="401"/>
        <end position="426"/>
    </location>
</feature>
<dbReference type="EMBL" id="CP003321">
    <property type="protein sequence ID" value="AFL67121.1"/>
    <property type="molecule type" value="Genomic_DNA"/>
</dbReference>
<accession>I3XT47</accession>
<evidence type="ECO:0000256" key="2">
    <source>
        <dbReference type="ARBA" id="ARBA00022448"/>
    </source>
</evidence>
<feature type="transmembrane region" description="Helical" evidence="7">
    <location>
        <begin position="299"/>
        <end position="322"/>
    </location>
</feature>
<evidence type="ECO:0000313" key="10">
    <source>
        <dbReference type="Proteomes" id="UP000006175"/>
    </source>
</evidence>
<evidence type="ECO:0000313" key="9">
    <source>
        <dbReference type="EMBL" id="AFL67121.1"/>
    </source>
</evidence>
<dbReference type="Pfam" id="PF07690">
    <property type="entry name" value="MFS_1"/>
    <property type="match status" value="1"/>
</dbReference>
<evidence type="ECO:0000256" key="4">
    <source>
        <dbReference type="ARBA" id="ARBA00022692"/>
    </source>
</evidence>
<dbReference type="eggNOG" id="arCOG00144">
    <property type="taxonomic scope" value="Archaea"/>
</dbReference>
<evidence type="ECO:0000256" key="7">
    <source>
        <dbReference type="SAM" id="Phobius"/>
    </source>
</evidence>
<evidence type="ECO:0000259" key="8">
    <source>
        <dbReference type="PROSITE" id="PS50850"/>
    </source>
</evidence>
<evidence type="ECO:0000256" key="1">
    <source>
        <dbReference type="ARBA" id="ARBA00004651"/>
    </source>
</evidence>
<keyword evidence="2" id="KW-0813">Transport</keyword>
<dbReference type="OrthoDB" id="117970at2157"/>
<feature type="transmembrane region" description="Helical" evidence="7">
    <location>
        <begin position="358"/>
        <end position="380"/>
    </location>
</feature>
<feature type="domain" description="Major facilitator superfamily (MFS) profile" evidence="8">
    <location>
        <begin position="14"/>
        <end position="478"/>
    </location>
</feature>
<dbReference type="GO" id="GO:0022857">
    <property type="term" value="F:transmembrane transporter activity"/>
    <property type="evidence" value="ECO:0007669"/>
    <property type="project" value="InterPro"/>
</dbReference>
<dbReference type="PROSITE" id="PS50850">
    <property type="entry name" value="MFS"/>
    <property type="match status" value="1"/>
</dbReference>
<feature type="transmembrane region" description="Helical" evidence="7">
    <location>
        <begin position="12"/>
        <end position="30"/>
    </location>
</feature>
<dbReference type="AlphaFoldDB" id="I3XT47"/>
<dbReference type="InterPro" id="IPR020846">
    <property type="entry name" value="MFS_dom"/>
</dbReference>
<feature type="transmembrane region" description="Helical" evidence="7">
    <location>
        <begin position="50"/>
        <end position="68"/>
    </location>
</feature>
<protein>
    <submittedName>
        <fullName evidence="9">Major facilitator superfamily MFS_1</fullName>
    </submittedName>
</protein>
<dbReference type="KEGG" id="dfd:Desfe_1252"/>
<sequence length="481" mass="51313" precursor="true">MSGNTNTARNILGVLSVTTLASFLTGLNARLTVVGIPDIARSLDTGVQEVIWITQGYMLGSIFMQPLIGRLSDLYGRVRLFNLGFLLFTIGALFSGLSDSSYLVILSRIIQGIGAAPLITLSITILTDNVPSSMLATWLGVNQVAWRVGAVLGMTISGIIIDMLGWKWIFLIQVPIGLAAFIYGLLRLRDVYRPVEKPVFDLAGFTLFTASVTLVLMGLTFTTYGLGFKEYAVVMIAVSIVMLIALIPLELRHGSPILDLKLFKNWGFTGGIISQFLYSIGFGGSLILLSIYLQTVKGYNASTAGLLLVPFELGFLVAGLLGGRLADKYGYTTIIVPGLLTASMALYILSTLTIDSSIIHLISGMILLGIGAGLFTGPNTSSIMASVPPHRRGAASSLRTIMFNIGFALSLNIALISMTMVVPYTVASSLIAGEGSGGSIELGEVGELALGIGNSFRIQSMIMLSALFFSIGRLRVRRRGG</sequence>
<keyword evidence="4 7" id="KW-0812">Transmembrane</keyword>
<keyword evidence="6 7" id="KW-0472">Membrane</keyword>
<keyword evidence="10" id="KW-1185">Reference proteome</keyword>
<name>I3XT47_DESAM</name>
<feature type="transmembrane region" description="Helical" evidence="7">
    <location>
        <begin position="166"/>
        <end position="186"/>
    </location>
</feature>
<dbReference type="CDD" id="cd17321">
    <property type="entry name" value="MFS_MMR_MDR_like"/>
    <property type="match status" value="1"/>
</dbReference>
<dbReference type="Proteomes" id="UP000006175">
    <property type="component" value="Chromosome"/>
</dbReference>
<dbReference type="PANTHER" id="PTHR42718">
    <property type="entry name" value="MAJOR FACILITATOR SUPERFAMILY MULTIDRUG TRANSPORTER MFSC"/>
    <property type="match status" value="1"/>
</dbReference>
<gene>
    <name evidence="9" type="ORF">Desfe_1252</name>
</gene>
<evidence type="ECO:0000256" key="5">
    <source>
        <dbReference type="ARBA" id="ARBA00022989"/>
    </source>
</evidence>
<comment type="subcellular location">
    <subcellularLocation>
        <location evidence="1">Cell membrane</location>
        <topology evidence="1">Multi-pass membrane protein</topology>
    </subcellularLocation>
</comment>
<dbReference type="InterPro" id="IPR036259">
    <property type="entry name" value="MFS_trans_sf"/>
</dbReference>
<dbReference type="InterPro" id="IPR011701">
    <property type="entry name" value="MFS"/>
</dbReference>
<feature type="transmembrane region" description="Helical" evidence="7">
    <location>
        <begin position="80"/>
        <end position="97"/>
    </location>
</feature>
<evidence type="ECO:0000256" key="3">
    <source>
        <dbReference type="ARBA" id="ARBA00022475"/>
    </source>
</evidence>
<dbReference type="Gene3D" id="1.20.1250.20">
    <property type="entry name" value="MFS general substrate transporter like domains"/>
    <property type="match status" value="2"/>
</dbReference>
<feature type="transmembrane region" description="Helical" evidence="7">
    <location>
        <begin position="458"/>
        <end position="476"/>
    </location>
</feature>
<dbReference type="SUPFAM" id="SSF103473">
    <property type="entry name" value="MFS general substrate transporter"/>
    <property type="match status" value="1"/>
</dbReference>
<proteinExistence type="predicted"/>
<keyword evidence="3" id="KW-1003">Cell membrane</keyword>
<evidence type="ECO:0000256" key="6">
    <source>
        <dbReference type="ARBA" id="ARBA00023136"/>
    </source>
</evidence>
<feature type="transmembrane region" description="Helical" evidence="7">
    <location>
        <begin position="272"/>
        <end position="293"/>
    </location>
</feature>
<dbReference type="RefSeq" id="WP_014768015.1">
    <property type="nucleotide sequence ID" value="NC_018001.1"/>
</dbReference>
<feature type="transmembrane region" description="Helical" evidence="7">
    <location>
        <begin position="231"/>
        <end position="251"/>
    </location>
</feature>
<dbReference type="GeneID" id="13061648"/>
<feature type="transmembrane region" description="Helical" evidence="7">
    <location>
        <begin position="198"/>
        <end position="219"/>
    </location>
</feature>
<feature type="transmembrane region" description="Helical" evidence="7">
    <location>
        <begin position="103"/>
        <end position="126"/>
    </location>
</feature>